<sequence length="81" mass="8848">MSSPASTGSKTRIEETLKEILDQHSSIMKRLDAIKEKLQPIQHLEERVVALEVIAQNSGSQPPQATANQVVPLSCNQGKGR</sequence>
<evidence type="ECO:0000313" key="3">
    <source>
        <dbReference type="Proteomes" id="UP000729402"/>
    </source>
</evidence>
<dbReference type="AlphaFoldDB" id="A0A8J5WBG5"/>
<comment type="caution">
    <text evidence="2">The sequence shown here is derived from an EMBL/GenBank/DDBJ whole genome shotgun (WGS) entry which is preliminary data.</text>
</comment>
<accession>A0A8J5WBG5</accession>
<protein>
    <submittedName>
        <fullName evidence="2">Uncharacterized protein</fullName>
    </submittedName>
</protein>
<dbReference type="EMBL" id="JAAALK010000082">
    <property type="protein sequence ID" value="KAG8087645.1"/>
    <property type="molecule type" value="Genomic_DNA"/>
</dbReference>
<organism evidence="2 3">
    <name type="scientific">Zizania palustris</name>
    <name type="common">Northern wild rice</name>
    <dbReference type="NCBI Taxonomy" id="103762"/>
    <lineage>
        <taxon>Eukaryota</taxon>
        <taxon>Viridiplantae</taxon>
        <taxon>Streptophyta</taxon>
        <taxon>Embryophyta</taxon>
        <taxon>Tracheophyta</taxon>
        <taxon>Spermatophyta</taxon>
        <taxon>Magnoliopsida</taxon>
        <taxon>Liliopsida</taxon>
        <taxon>Poales</taxon>
        <taxon>Poaceae</taxon>
        <taxon>BOP clade</taxon>
        <taxon>Oryzoideae</taxon>
        <taxon>Oryzeae</taxon>
        <taxon>Zizaniinae</taxon>
        <taxon>Zizania</taxon>
    </lineage>
</organism>
<proteinExistence type="predicted"/>
<feature type="region of interest" description="Disordered" evidence="1">
    <location>
        <begin position="57"/>
        <end position="81"/>
    </location>
</feature>
<reference evidence="2" key="1">
    <citation type="journal article" date="2021" name="bioRxiv">
        <title>Whole Genome Assembly and Annotation of Northern Wild Rice, Zizania palustris L., Supports a Whole Genome Duplication in the Zizania Genus.</title>
        <authorList>
            <person name="Haas M."/>
            <person name="Kono T."/>
            <person name="Macchietto M."/>
            <person name="Millas R."/>
            <person name="McGilp L."/>
            <person name="Shao M."/>
            <person name="Duquette J."/>
            <person name="Hirsch C.N."/>
            <person name="Kimball J."/>
        </authorList>
    </citation>
    <scope>NUCLEOTIDE SEQUENCE</scope>
    <source>
        <tissue evidence="2">Fresh leaf tissue</tissue>
    </source>
</reference>
<reference evidence="2" key="2">
    <citation type="submission" date="2021-02" db="EMBL/GenBank/DDBJ databases">
        <authorList>
            <person name="Kimball J.A."/>
            <person name="Haas M.W."/>
            <person name="Macchietto M."/>
            <person name="Kono T."/>
            <person name="Duquette J."/>
            <person name="Shao M."/>
        </authorList>
    </citation>
    <scope>NUCLEOTIDE SEQUENCE</scope>
    <source>
        <tissue evidence="2">Fresh leaf tissue</tissue>
    </source>
</reference>
<name>A0A8J5WBG5_ZIZPA</name>
<evidence type="ECO:0000313" key="2">
    <source>
        <dbReference type="EMBL" id="KAG8087645.1"/>
    </source>
</evidence>
<evidence type="ECO:0000256" key="1">
    <source>
        <dbReference type="SAM" id="MobiDB-lite"/>
    </source>
</evidence>
<keyword evidence="3" id="KW-1185">Reference proteome</keyword>
<dbReference type="Proteomes" id="UP000729402">
    <property type="component" value="Unassembled WGS sequence"/>
</dbReference>
<gene>
    <name evidence="2" type="ORF">GUJ93_ZPchr0010g7224</name>
</gene>